<reference evidence="1 2" key="1">
    <citation type="journal article" date="2016" name="Nat. Commun.">
        <title>Thousands of microbial genomes shed light on interconnected biogeochemical processes in an aquifer system.</title>
        <authorList>
            <person name="Anantharaman K."/>
            <person name="Brown C.T."/>
            <person name="Hug L.A."/>
            <person name="Sharon I."/>
            <person name="Castelle C.J."/>
            <person name="Probst A.J."/>
            <person name="Thomas B.C."/>
            <person name="Singh A."/>
            <person name="Wilkins M.J."/>
            <person name="Karaoz U."/>
            <person name="Brodie E.L."/>
            <person name="Williams K.H."/>
            <person name="Hubbard S.S."/>
            <person name="Banfield J.F."/>
        </authorList>
    </citation>
    <scope>NUCLEOTIDE SEQUENCE [LARGE SCALE GENOMIC DNA]</scope>
</reference>
<protein>
    <recommendedName>
        <fullName evidence="3">Nucleotidyltransferase</fullName>
    </recommendedName>
</protein>
<proteinExistence type="predicted"/>
<dbReference type="STRING" id="1802333.A3G03_00910"/>
<evidence type="ECO:0000313" key="1">
    <source>
        <dbReference type="EMBL" id="OHA44355.1"/>
    </source>
</evidence>
<dbReference type="NCBIfam" id="TIGR01987">
    <property type="entry name" value="HI0074"/>
    <property type="match status" value="1"/>
</dbReference>
<evidence type="ECO:0000313" key="2">
    <source>
        <dbReference type="Proteomes" id="UP000176355"/>
    </source>
</evidence>
<name>A0A1G2P7M0_9BACT</name>
<dbReference type="InterPro" id="IPR010235">
    <property type="entry name" value="HepT"/>
</dbReference>
<dbReference type="SUPFAM" id="SSF81593">
    <property type="entry name" value="Nucleotidyltransferase substrate binding subunit/domain"/>
    <property type="match status" value="1"/>
</dbReference>
<evidence type="ECO:0008006" key="3">
    <source>
        <dbReference type="Google" id="ProtNLM"/>
    </source>
</evidence>
<accession>A0A1G2P7M0</accession>
<gene>
    <name evidence="1" type="ORF">A3G03_00910</name>
</gene>
<organism evidence="1 2">
    <name type="scientific">Candidatus Taylorbacteria bacterium RIFCSPLOWO2_12_FULL_44_15c</name>
    <dbReference type="NCBI Taxonomy" id="1802333"/>
    <lineage>
        <taxon>Bacteria</taxon>
        <taxon>Candidatus Tayloriibacteriota</taxon>
    </lineage>
</organism>
<dbReference type="Proteomes" id="UP000176355">
    <property type="component" value="Unassembled WGS sequence"/>
</dbReference>
<dbReference type="EMBL" id="MHSL01000005">
    <property type="protein sequence ID" value="OHA44355.1"/>
    <property type="molecule type" value="Genomic_DNA"/>
</dbReference>
<dbReference type="AlphaFoldDB" id="A0A1G2P7M0"/>
<dbReference type="Pfam" id="PF08780">
    <property type="entry name" value="NTase_sub_bind"/>
    <property type="match status" value="1"/>
</dbReference>
<dbReference type="Gene3D" id="1.20.120.330">
    <property type="entry name" value="Nucleotidyltransferases domain 2"/>
    <property type="match status" value="1"/>
</dbReference>
<comment type="caution">
    <text evidence="1">The sequence shown here is derived from an EMBL/GenBank/DDBJ whole genome shotgun (WGS) entry which is preliminary data.</text>
</comment>
<sequence length="122" mass="14239">MTKNQALENDLREATKRFEEALAMPFSEVIRDSAIKRFEMCFDLAWKLAKEKLRQENIECFSPKSCFSEALRAKMLPVDLEPDANRLLEDRNLSVHTYDSDTADEIYKRLPTYTKIFKALAN</sequence>